<dbReference type="GO" id="GO:0006352">
    <property type="term" value="P:DNA-templated transcription initiation"/>
    <property type="evidence" value="ECO:0007669"/>
    <property type="project" value="InterPro"/>
</dbReference>
<dbReference type="InterPro" id="IPR000943">
    <property type="entry name" value="RNA_pol_sigma70"/>
</dbReference>
<dbReference type="PRINTS" id="PR00046">
    <property type="entry name" value="SIGMA70FCT"/>
</dbReference>
<evidence type="ECO:0000313" key="2">
    <source>
        <dbReference type="EMBL" id="OGM57107.1"/>
    </source>
</evidence>
<comment type="caution">
    <text evidence="2">The sequence shown here is derived from an EMBL/GenBank/DDBJ whole genome shotgun (WGS) entry which is preliminary data.</text>
</comment>
<reference evidence="2 3" key="1">
    <citation type="journal article" date="2016" name="Nat. Commun.">
        <title>Thousands of microbial genomes shed light on interconnected biogeochemical processes in an aquifer system.</title>
        <authorList>
            <person name="Anantharaman K."/>
            <person name="Brown C.T."/>
            <person name="Hug L.A."/>
            <person name="Sharon I."/>
            <person name="Castelle C.J."/>
            <person name="Probst A.J."/>
            <person name="Thomas B.C."/>
            <person name="Singh A."/>
            <person name="Wilkins M.J."/>
            <person name="Karaoz U."/>
            <person name="Brodie E.L."/>
            <person name="Williams K.H."/>
            <person name="Hubbard S.S."/>
            <person name="Banfield J.F."/>
        </authorList>
    </citation>
    <scope>NUCLEOTIDE SEQUENCE [LARGE SCALE GENOMIC DNA]</scope>
</reference>
<name>A0A1F8AZE0_9BACT</name>
<dbReference type="InterPro" id="IPR013324">
    <property type="entry name" value="RNA_pol_sigma_r3/r4-like"/>
</dbReference>
<accession>A0A1F8AZE0</accession>
<dbReference type="AlphaFoldDB" id="A0A1F8AZE0"/>
<evidence type="ECO:0000313" key="3">
    <source>
        <dbReference type="Proteomes" id="UP000177501"/>
    </source>
</evidence>
<organism evidence="2 3">
    <name type="scientific">Candidatus Woesebacteria bacterium RIFCSPLOWO2_01_FULL_37_19</name>
    <dbReference type="NCBI Taxonomy" id="1802514"/>
    <lineage>
        <taxon>Bacteria</taxon>
        <taxon>Candidatus Woeseibacteriota</taxon>
    </lineage>
</organism>
<dbReference type="InterPro" id="IPR007630">
    <property type="entry name" value="RNA_pol_sigma70_r4"/>
</dbReference>
<dbReference type="Gene3D" id="1.10.10.10">
    <property type="entry name" value="Winged helix-like DNA-binding domain superfamily/Winged helix DNA-binding domain"/>
    <property type="match status" value="1"/>
</dbReference>
<evidence type="ECO:0000259" key="1">
    <source>
        <dbReference type="Pfam" id="PF04545"/>
    </source>
</evidence>
<gene>
    <name evidence="2" type="ORF">A2955_02005</name>
</gene>
<dbReference type="SUPFAM" id="SSF88659">
    <property type="entry name" value="Sigma3 and sigma4 domains of RNA polymerase sigma factors"/>
    <property type="match status" value="1"/>
</dbReference>
<dbReference type="GO" id="GO:0003700">
    <property type="term" value="F:DNA-binding transcription factor activity"/>
    <property type="evidence" value="ECO:0007669"/>
    <property type="project" value="InterPro"/>
</dbReference>
<sequence>MRANRTVRYFAAHIRRLPQLTSKEKEVLTRRLKTTTLQKIGEGYKLTEGRIRQIEKQALKKIKSKIYQQILFKN</sequence>
<dbReference type="Pfam" id="PF04545">
    <property type="entry name" value="Sigma70_r4"/>
    <property type="match status" value="1"/>
</dbReference>
<proteinExistence type="predicted"/>
<dbReference type="EMBL" id="MGHA01000068">
    <property type="protein sequence ID" value="OGM57107.1"/>
    <property type="molecule type" value="Genomic_DNA"/>
</dbReference>
<dbReference type="InterPro" id="IPR036388">
    <property type="entry name" value="WH-like_DNA-bd_sf"/>
</dbReference>
<feature type="domain" description="RNA polymerase sigma-70 region 4" evidence="1">
    <location>
        <begin position="17"/>
        <end position="63"/>
    </location>
</feature>
<protein>
    <recommendedName>
        <fullName evidence="1">RNA polymerase sigma-70 region 4 domain-containing protein</fullName>
    </recommendedName>
</protein>
<dbReference type="Proteomes" id="UP000177501">
    <property type="component" value="Unassembled WGS sequence"/>
</dbReference>